<comment type="caution">
    <text evidence="1">The sequence shown here is derived from an EMBL/GenBank/DDBJ whole genome shotgun (WGS) entry which is preliminary data.</text>
</comment>
<dbReference type="EMBL" id="JBBKAJ010000022">
    <property type="protein sequence ID" value="MEJ8639018.1"/>
    <property type="molecule type" value="Genomic_DNA"/>
</dbReference>
<evidence type="ECO:0000313" key="1">
    <source>
        <dbReference type="EMBL" id="MEJ8639018.1"/>
    </source>
</evidence>
<evidence type="ECO:0000313" key="2">
    <source>
        <dbReference type="Proteomes" id="UP001377168"/>
    </source>
</evidence>
<protein>
    <submittedName>
        <fullName evidence="1">Uncharacterized protein</fullName>
    </submittedName>
</protein>
<organism evidence="1 2">
    <name type="scientific">Streptomyces achmelvichensis</name>
    <dbReference type="NCBI Taxonomy" id="3134111"/>
    <lineage>
        <taxon>Bacteria</taxon>
        <taxon>Bacillati</taxon>
        <taxon>Actinomycetota</taxon>
        <taxon>Actinomycetes</taxon>
        <taxon>Kitasatosporales</taxon>
        <taxon>Streptomycetaceae</taxon>
        <taxon>Streptomyces</taxon>
    </lineage>
</organism>
<sequence>MSRVKASTLDGDLQLVFGNPVPELYEMAAGSAASPALVRALELRSFLALIEEQVARVRGYVQADMDPDRDMRELSADKLCLDAHWLEAALDARDGYRTALRELLCTVPPPDQRARSVHTAQLRATATLAPSAAPAPQRAGAARARQL</sequence>
<keyword evidence="2" id="KW-1185">Reference proteome</keyword>
<name>A0ACC6Q5K1_9ACTN</name>
<reference evidence="1" key="1">
    <citation type="submission" date="2024-03" db="EMBL/GenBank/DDBJ databases">
        <title>Novel Streptomyces species of biotechnological and ecological value are a feature of Machair soil.</title>
        <authorList>
            <person name="Prole J.R."/>
            <person name="Goodfellow M."/>
            <person name="Allenby N."/>
            <person name="Ward A.C."/>
        </authorList>
    </citation>
    <scope>NUCLEOTIDE SEQUENCE</scope>
    <source>
        <strain evidence="1">MS2.AVA.5</strain>
    </source>
</reference>
<gene>
    <name evidence="1" type="ORF">WKI67_37285</name>
</gene>
<accession>A0ACC6Q5K1</accession>
<dbReference type="Proteomes" id="UP001377168">
    <property type="component" value="Unassembled WGS sequence"/>
</dbReference>
<proteinExistence type="predicted"/>